<proteinExistence type="predicted"/>
<sequence>MSHLRTKSRVLSDKTYKHVTGTGECRRNQFSLLKGRPQNIVHRLEHRLHEVTLFGEVSCYYY</sequence>
<protein>
    <submittedName>
        <fullName evidence="1">Uncharacterized protein</fullName>
    </submittedName>
</protein>
<dbReference type="Proteomes" id="UP000075809">
    <property type="component" value="Unassembled WGS sequence"/>
</dbReference>
<keyword evidence="2" id="KW-1185">Reference proteome</keyword>
<accession>A0A151WLG0</accession>
<evidence type="ECO:0000313" key="1">
    <source>
        <dbReference type="EMBL" id="KYQ48722.1"/>
    </source>
</evidence>
<gene>
    <name evidence="1" type="ORF">ALC60_12228</name>
</gene>
<organism evidence="1 2">
    <name type="scientific">Mycetomoellerius zeteki</name>
    <dbReference type="NCBI Taxonomy" id="64791"/>
    <lineage>
        <taxon>Eukaryota</taxon>
        <taxon>Metazoa</taxon>
        <taxon>Ecdysozoa</taxon>
        <taxon>Arthropoda</taxon>
        <taxon>Hexapoda</taxon>
        <taxon>Insecta</taxon>
        <taxon>Pterygota</taxon>
        <taxon>Neoptera</taxon>
        <taxon>Endopterygota</taxon>
        <taxon>Hymenoptera</taxon>
        <taxon>Apocrita</taxon>
        <taxon>Aculeata</taxon>
        <taxon>Formicoidea</taxon>
        <taxon>Formicidae</taxon>
        <taxon>Myrmicinae</taxon>
        <taxon>Mycetomoellerius</taxon>
    </lineage>
</organism>
<dbReference type="EMBL" id="KQ982959">
    <property type="protein sequence ID" value="KYQ48722.1"/>
    <property type="molecule type" value="Genomic_DNA"/>
</dbReference>
<name>A0A151WLG0_9HYME</name>
<evidence type="ECO:0000313" key="2">
    <source>
        <dbReference type="Proteomes" id="UP000075809"/>
    </source>
</evidence>
<dbReference type="AlphaFoldDB" id="A0A151WLG0"/>
<reference evidence="1 2" key="1">
    <citation type="submission" date="2015-09" db="EMBL/GenBank/DDBJ databases">
        <title>Trachymyrmex zeteki WGS genome.</title>
        <authorList>
            <person name="Nygaard S."/>
            <person name="Hu H."/>
            <person name="Boomsma J."/>
            <person name="Zhang G."/>
        </authorList>
    </citation>
    <scope>NUCLEOTIDE SEQUENCE [LARGE SCALE GENOMIC DNA]</scope>
    <source>
        <strain evidence="1">Tzet28-1</strain>
        <tissue evidence="1">Whole body</tissue>
    </source>
</reference>